<evidence type="ECO:0000256" key="4">
    <source>
        <dbReference type="ARBA" id="ARBA00022452"/>
    </source>
</evidence>
<evidence type="ECO:0000256" key="8">
    <source>
        <dbReference type="SAM" id="Coils"/>
    </source>
</evidence>
<evidence type="ECO:0000256" key="7">
    <source>
        <dbReference type="ARBA" id="ARBA00023237"/>
    </source>
</evidence>
<proteinExistence type="inferred from homology"/>
<dbReference type="PANTHER" id="PTHR30026:SF20">
    <property type="entry name" value="OUTER MEMBRANE PROTEIN TOLC"/>
    <property type="match status" value="1"/>
</dbReference>
<evidence type="ECO:0000313" key="10">
    <source>
        <dbReference type="Proteomes" id="UP001321445"/>
    </source>
</evidence>
<reference evidence="9 10" key="1">
    <citation type="submission" date="2023-03" db="EMBL/GenBank/DDBJ databases">
        <title>Description of Hydrogenimonas sp. ISO32.</title>
        <authorList>
            <person name="Mino S."/>
            <person name="Fukazawa S."/>
            <person name="Sawabe T."/>
        </authorList>
    </citation>
    <scope>NUCLEOTIDE SEQUENCE [LARGE SCALE GENOMIC DNA]</scope>
    <source>
        <strain evidence="9 10">ISO32</strain>
    </source>
</reference>
<dbReference type="InterPro" id="IPR051906">
    <property type="entry name" value="TolC-like"/>
</dbReference>
<protein>
    <submittedName>
        <fullName evidence="9">Transporter</fullName>
    </submittedName>
</protein>
<keyword evidence="7" id="KW-0998">Cell outer membrane</keyword>
<keyword evidence="4" id="KW-1134">Transmembrane beta strand</keyword>
<keyword evidence="8" id="KW-0175">Coiled coil</keyword>
<dbReference type="EMBL" id="AP027370">
    <property type="protein sequence ID" value="BDY11922.1"/>
    <property type="molecule type" value="Genomic_DNA"/>
</dbReference>
<comment type="subcellular location">
    <subcellularLocation>
        <location evidence="1">Cell outer membrane</location>
    </subcellularLocation>
</comment>
<keyword evidence="6" id="KW-0472">Membrane</keyword>
<organism evidence="9 10">
    <name type="scientific">Hydrogenimonas cancrithermarum</name>
    <dbReference type="NCBI Taxonomy" id="2993563"/>
    <lineage>
        <taxon>Bacteria</taxon>
        <taxon>Pseudomonadati</taxon>
        <taxon>Campylobacterota</taxon>
        <taxon>Epsilonproteobacteria</taxon>
        <taxon>Campylobacterales</taxon>
        <taxon>Hydrogenimonadaceae</taxon>
        <taxon>Hydrogenimonas</taxon>
    </lineage>
</organism>
<dbReference type="PANTHER" id="PTHR30026">
    <property type="entry name" value="OUTER MEMBRANE PROTEIN TOLC"/>
    <property type="match status" value="1"/>
</dbReference>
<dbReference type="InterPro" id="IPR003423">
    <property type="entry name" value="OMP_efflux"/>
</dbReference>
<keyword evidence="3" id="KW-0813">Transport</keyword>
<dbReference type="Proteomes" id="UP001321445">
    <property type="component" value="Chromosome"/>
</dbReference>
<dbReference type="RefSeq" id="WP_286337136.1">
    <property type="nucleotide sequence ID" value="NZ_AP027370.1"/>
</dbReference>
<accession>A0ABN6WSJ0</accession>
<dbReference type="SUPFAM" id="SSF56954">
    <property type="entry name" value="Outer membrane efflux proteins (OEP)"/>
    <property type="match status" value="1"/>
</dbReference>
<name>A0ABN6WSJ0_9BACT</name>
<evidence type="ECO:0000256" key="1">
    <source>
        <dbReference type="ARBA" id="ARBA00004442"/>
    </source>
</evidence>
<evidence type="ECO:0000313" key="9">
    <source>
        <dbReference type="EMBL" id="BDY11922.1"/>
    </source>
</evidence>
<evidence type="ECO:0000256" key="2">
    <source>
        <dbReference type="ARBA" id="ARBA00007613"/>
    </source>
</evidence>
<evidence type="ECO:0000256" key="6">
    <source>
        <dbReference type="ARBA" id="ARBA00023136"/>
    </source>
</evidence>
<keyword evidence="10" id="KW-1185">Reference proteome</keyword>
<gene>
    <name evidence="9" type="ORF">HCR_02340</name>
</gene>
<sequence length="415" mass="46834">MKKITILLTVGLVGLHAELLTLGSCIDKALQTHPDVRAFMLKVKEQHEGVKVQKGAWRPQVSAYAEYDPQRTYVMPQNGQFHTIDDDGWTAGISVTQKIYDFSKTSHTIESSKIKHEISTLSFEEAKALMRYRIRIAYAQLLVQKAALTAREKDLDAKRALYEQAKALVEQGLKTRADESRFLSAVRQAEDALAVARAAYKKAKISLEQYIGEPIAENTTFEEGILSEKTVPAIVTDEETVLENNLQLQIAKKSEDASRELYKSKLAEHYGSLDVVAEASHFDTLSRYDTTLFGIRYAVPIYSGGRLSAQAQQTKISKMIAAEEKESKRRAILEEIKALLADLEEAEKRIEARRSQTVSAEETKVLIEARYEEGLSTYMEVLDAEAVWLDAKLGLLDAFYTRLNRLYRLEYLNAK</sequence>
<dbReference type="Pfam" id="PF02321">
    <property type="entry name" value="OEP"/>
    <property type="match status" value="2"/>
</dbReference>
<evidence type="ECO:0000256" key="5">
    <source>
        <dbReference type="ARBA" id="ARBA00022692"/>
    </source>
</evidence>
<feature type="coiled-coil region" evidence="8">
    <location>
        <begin position="322"/>
        <end position="363"/>
    </location>
</feature>
<keyword evidence="5" id="KW-0812">Transmembrane</keyword>
<comment type="similarity">
    <text evidence="2">Belongs to the outer membrane factor (OMF) (TC 1.B.17) family.</text>
</comment>
<evidence type="ECO:0000256" key="3">
    <source>
        <dbReference type="ARBA" id="ARBA00022448"/>
    </source>
</evidence>
<dbReference type="Gene3D" id="1.20.1600.10">
    <property type="entry name" value="Outer membrane efflux proteins (OEP)"/>
    <property type="match status" value="1"/>
</dbReference>